<sequence>MNLLRARLSAGMDRRADRRAHYFGTDCSPDPDRPKRALCGFSAHPSVLELVADNTEAMPCEACVAHLPTEVAPPADRRDTTPPGEPSKHYSVGLRDGKRWHTIPEHPVIDVYEGRQVVVTECGVIGFLLFGSPPPSCSRCDVCLPDEHATAQADSHHQQKAPT</sequence>
<gene>
    <name evidence="2" type="ORF">AB8O55_29645</name>
</gene>
<organism evidence="2 3">
    <name type="scientific">Saccharopolyspora cebuensis</name>
    <dbReference type="NCBI Taxonomy" id="418759"/>
    <lineage>
        <taxon>Bacteria</taxon>
        <taxon>Bacillati</taxon>
        <taxon>Actinomycetota</taxon>
        <taxon>Actinomycetes</taxon>
        <taxon>Pseudonocardiales</taxon>
        <taxon>Pseudonocardiaceae</taxon>
        <taxon>Saccharopolyspora</taxon>
    </lineage>
</organism>
<dbReference type="Proteomes" id="UP001564626">
    <property type="component" value="Unassembled WGS sequence"/>
</dbReference>
<evidence type="ECO:0000313" key="2">
    <source>
        <dbReference type="EMBL" id="MEY8043591.1"/>
    </source>
</evidence>
<evidence type="ECO:0000256" key="1">
    <source>
        <dbReference type="SAM" id="MobiDB-lite"/>
    </source>
</evidence>
<keyword evidence="3" id="KW-1185">Reference proteome</keyword>
<reference evidence="2 3" key="1">
    <citation type="submission" date="2024-08" db="EMBL/GenBank/DDBJ databases">
        <title>Genome mining of Saccharopolyspora cebuensis PGLac3 from Nigerian medicinal plant.</title>
        <authorList>
            <person name="Ezeobiora C.E."/>
            <person name="Igbokwe N.H."/>
            <person name="Amin D.H."/>
            <person name="Mendie U.E."/>
        </authorList>
    </citation>
    <scope>NUCLEOTIDE SEQUENCE [LARGE SCALE GENOMIC DNA]</scope>
    <source>
        <strain evidence="2 3">PGLac3</strain>
    </source>
</reference>
<protein>
    <submittedName>
        <fullName evidence="2">Uncharacterized protein</fullName>
    </submittedName>
</protein>
<proteinExistence type="predicted"/>
<name>A0ABV4CR73_9PSEU</name>
<accession>A0ABV4CR73</accession>
<evidence type="ECO:0000313" key="3">
    <source>
        <dbReference type="Proteomes" id="UP001564626"/>
    </source>
</evidence>
<dbReference type="EMBL" id="JBGEHV010000109">
    <property type="protein sequence ID" value="MEY8043591.1"/>
    <property type="molecule type" value="Genomic_DNA"/>
</dbReference>
<dbReference type="RefSeq" id="WP_369775737.1">
    <property type="nucleotide sequence ID" value="NZ_JBGEHV010000109.1"/>
</dbReference>
<comment type="caution">
    <text evidence="2">The sequence shown here is derived from an EMBL/GenBank/DDBJ whole genome shotgun (WGS) entry which is preliminary data.</text>
</comment>
<feature type="region of interest" description="Disordered" evidence="1">
    <location>
        <begin position="71"/>
        <end position="92"/>
    </location>
</feature>